<keyword evidence="1" id="KW-1133">Transmembrane helix</keyword>
<feature type="transmembrane region" description="Helical" evidence="1">
    <location>
        <begin position="20"/>
        <end position="40"/>
    </location>
</feature>
<dbReference type="Proteomes" id="UP000256864">
    <property type="component" value="Unassembled WGS sequence"/>
</dbReference>
<evidence type="ECO:0000313" key="4">
    <source>
        <dbReference type="Proteomes" id="UP000256864"/>
    </source>
</evidence>
<gene>
    <name evidence="3" type="ORF">C7452_1187</name>
</gene>
<proteinExistence type="predicted"/>
<evidence type="ECO:0000256" key="1">
    <source>
        <dbReference type="SAM" id="Phobius"/>
    </source>
</evidence>
<evidence type="ECO:0000259" key="2">
    <source>
        <dbReference type="Pfam" id="PF13239"/>
    </source>
</evidence>
<evidence type="ECO:0000313" key="3">
    <source>
        <dbReference type="EMBL" id="REE26231.1"/>
    </source>
</evidence>
<name>A0A371NB09_9EURY</name>
<dbReference type="EMBL" id="QREL01000002">
    <property type="protein sequence ID" value="REE26231.1"/>
    <property type="molecule type" value="Genomic_DNA"/>
</dbReference>
<keyword evidence="4" id="KW-1185">Reference proteome</keyword>
<keyword evidence="1" id="KW-0812">Transmembrane</keyword>
<feature type="transmembrane region" description="Helical" evidence="1">
    <location>
        <begin position="46"/>
        <end position="72"/>
    </location>
</feature>
<accession>A0A371NB09</accession>
<sequence length="92" mass="11323">MEDDEYKRARKRVEDLKGFYIHISVFTIVNLTLFLINLLSTPGTWWFYWITVFWGIGIIWHAFGVFIGDRFLGKEWEEKKIKEYMEREKRNR</sequence>
<reference evidence="3 4" key="1">
    <citation type="submission" date="2018-07" db="EMBL/GenBank/DDBJ databases">
        <title>Genomic Encyclopedia of Type Strains, Phase IV (KMG-IV): sequencing the most valuable type-strain genomes for metagenomic binning, comparative biology and taxonomic classification.</title>
        <authorList>
            <person name="Goeker M."/>
        </authorList>
    </citation>
    <scope>NUCLEOTIDE SEQUENCE [LARGE SCALE GENOMIC DNA]</scope>
    <source>
        <strain evidence="3 4">DSM 7466</strain>
    </source>
</reference>
<comment type="caution">
    <text evidence="3">The sequence shown here is derived from an EMBL/GenBank/DDBJ whole genome shotgun (WGS) entry which is preliminary data.</text>
</comment>
<organism evidence="3 4">
    <name type="scientific">Methanothermobacter defluvii</name>
    <dbReference type="NCBI Taxonomy" id="49339"/>
    <lineage>
        <taxon>Archaea</taxon>
        <taxon>Methanobacteriati</taxon>
        <taxon>Methanobacteriota</taxon>
        <taxon>Methanomada group</taxon>
        <taxon>Methanobacteria</taxon>
        <taxon>Methanobacteriales</taxon>
        <taxon>Methanobacteriaceae</taxon>
        <taxon>Methanothermobacter</taxon>
    </lineage>
</organism>
<dbReference type="GeneID" id="24854822"/>
<dbReference type="RefSeq" id="WP_010877331.1">
    <property type="nucleotide sequence ID" value="NZ_QREL01000002.1"/>
</dbReference>
<dbReference type="InterPro" id="IPR025698">
    <property type="entry name" value="2TM_dom"/>
</dbReference>
<keyword evidence="1" id="KW-0472">Membrane</keyword>
<dbReference type="AlphaFoldDB" id="A0A371NB09"/>
<feature type="domain" description="2TM" evidence="2">
    <location>
        <begin position="7"/>
        <end position="86"/>
    </location>
</feature>
<dbReference type="Pfam" id="PF13239">
    <property type="entry name" value="2TM"/>
    <property type="match status" value="1"/>
</dbReference>
<protein>
    <submittedName>
        <fullName evidence="3">2TM domain-containing protein</fullName>
    </submittedName>
</protein>